<comment type="caution">
    <text evidence="9">The sequence shown here is derived from an EMBL/GenBank/DDBJ whole genome shotgun (WGS) entry which is preliminary data.</text>
</comment>
<dbReference type="GO" id="GO:0061136">
    <property type="term" value="P:regulation of proteasomal protein catabolic process"/>
    <property type="evidence" value="ECO:0007669"/>
    <property type="project" value="TreeGrafter"/>
</dbReference>
<dbReference type="SUPFAM" id="SSF54001">
    <property type="entry name" value="Cysteine proteinases"/>
    <property type="match status" value="1"/>
</dbReference>
<dbReference type="SUPFAM" id="SSF143503">
    <property type="entry name" value="PUG domain-like"/>
    <property type="match status" value="1"/>
</dbReference>
<keyword evidence="6" id="KW-0788">Thiol protease</keyword>
<dbReference type="GO" id="GO:0070628">
    <property type="term" value="F:proteasome binding"/>
    <property type="evidence" value="ECO:0007669"/>
    <property type="project" value="TreeGrafter"/>
</dbReference>
<dbReference type="Pfam" id="PF00443">
    <property type="entry name" value="UCH"/>
    <property type="match status" value="1"/>
</dbReference>
<accession>A0A8H7SIU6</accession>
<keyword evidence="10" id="KW-1185">Reference proteome</keyword>
<dbReference type="InterPro" id="IPR044635">
    <property type="entry name" value="UBP14-like"/>
</dbReference>
<organism evidence="9 10">
    <name type="scientific">Thamnidium elegans</name>
    <dbReference type="NCBI Taxonomy" id="101142"/>
    <lineage>
        <taxon>Eukaryota</taxon>
        <taxon>Fungi</taxon>
        <taxon>Fungi incertae sedis</taxon>
        <taxon>Mucoromycota</taxon>
        <taxon>Mucoromycotina</taxon>
        <taxon>Mucoromycetes</taxon>
        <taxon>Mucorales</taxon>
        <taxon>Mucorineae</taxon>
        <taxon>Mucoraceae</taxon>
        <taxon>Thamnidium</taxon>
    </lineage>
</organism>
<evidence type="ECO:0000256" key="6">
    <source>
        <dbReference type="ARBA" id="ARBA00022807"/>
    </source>
</evidence>
<proteinExistence type="predicted"/>
<dbReference type="Gene3D" id="3.90.70.10">
    <property type="entry name" value="Cysteine proteinases"/>
    <property type="match status" value="2"/>
</dbReference>
<comment type="catalytic activity">
    <reaction evidence="1">
        <text>Thiol-dependent hydrolysis of ester, thioester, amide, peptide and isopeptide bonds formed by the C-terminal Gly of ubiquitin (a 76-residue protein attached to proteins as an intracellular targeting signal).</text>
        <dbReference type="EC" id="3.4.19.12"/>
    </reaction>
</comment>
<keyword evidence="3" id="KW-0645">Protease</keyword>
<dbReference type="PANTHER" id="PTHR43982:SF6">
    <property type="entry name" value="UBIQUITIN CARBOXYL-TERMINAL HYDROLASE 2-RELATED"/>
    <property type="match status" value="1"/>
</dbReference>
<dbReference type="Proteomes" id="UP000613177">
    <property type="component" value="Unassembled WGS sequence"/>
</dbReference>
<dbReference type="InterPro" id="IPR025305">
    <property type="entry name" value="UCH_repeat_domain"/>
</dbReference>
<protein>
    <recommendedName>
        <fullName evidence="2">ubiquitinyl hydrolase 1</fullName>
        <ecNumber evidence="2">3.4.19.12</ecNumber>
    </recommendedName>
</protein>
<evidence type="ECO:0000256" key="5">
    <source>
        <dbReference type="ARBA" id="ARBA00022801"/>
    </source>
</evidence>
<evidence type="ECO:0000256" key="1">
    <source>
        <dbReference type="ARBA" id="ARBA00000707"/>
    </source>
</evidence>
<evidence type="ECO:0000256" key="2">
    <source>
        <dbReference type="ARBA" id="ARBA00012759"/>
    </source>
</evidence>
<reference evidence="9" key="1">
    <citation type="submission" date="2021-01" db="EMBL/GenBank/DDBJ databases">
        <title>Metabolic potential, ecology and presence of endohyphal bacteria is reflected in genomic diversity of Mucoromycotina.</title>
        <authorList>
            <person name="Muszewska A."/>
            <person name="Okrasinska A."/>
            <person name="Steczkiewicz K."/>
            <person name="Drgas O."/>
            <person name="Orlowska M."/>
            <person name="Perlinska-Lenart U."/>
            <person name="Aleksandrzak-Piekarczyk T."/>
            <person name="Szatraj K."/>
            <person name="Zielenkiewicz U."/>
            <person name="Pilsyk S."/>
            <person name="Malc E."/>
            <person name="Mieczkowski P."/>
            <person name="Kruszewska J.S."/>
            <person name="Biernat P."/>
            <person name="Pawlowska J."/>
        </authorList>
    </citation>
    <scope>NUCLEOTIDE SEQUENCE</scope>
    <source>
        <strain evidence="9">WA0000018081</strain>
    </source>
</reference>
<feature type="domain" description="USP" evidence="8">
    <location>
        <begin position="481"/>
        <end position="1065"/>
    </location>
</feature>
<feature type="compositionally biased region" description="Acidic residues" evidence="7">
    <location>
        <begin position="624"/>
        <end position="633"/>
    </location>
</feature>
<keyword evidence="4" id="KW-0833">Ubl conjugation pathway</keyword>
<dbReference type="GO" id="GO:0016579">
    <property type="term" value="P:protein deubiquitination"/>
    <property type="evidence" value="ECO:0007669"/>
    <property type="project" value="InterPro"/>
</dbReference>
<dbReference type="PROSITE" id="PS00972">
    <property type="entry name" value="USP_1"/>
    <property type="match status" value="1"/>
</dbReference>
<evidence type="ECO:0000313" key="9">
    <source>
        <dbReference type="EMBL" id="KAG2231239.1"/>
    </source>
</evidence>
<evidence type="ECO:0000313" key="10">
    <source>
        <dbReference type="Proteomes" id="UP000613177"/>
    </source>
</evidence>
<keyword evidence="5" id="KW-0378">Hydrolase</keyword>
<gene>
    <name evidence="9" type="ORF">INT48_009283</name>
</gene>
<dbReference type="AlphaFoldDB" id="A0A8H7SIU6"/>
<evidence type="ECO:0000259" key="8">
    <source>
        <dbReference type="PROSITE" id="PS50235"/>
    </source>
</evidence>
<name>A0A8H7SIU6_9FUNG</name>
<dbReference type="InterPro" id="IPR001394">
    <property type="entry name" value="Peptidase_C19_UCH"/>
</dbReference>
<dbReference type="PANTHER" id="PTHR43982">
    <property type="entry name" value="UBIQUITIN CARBOXYL-TERMINAL HYDROLASE"/>
    <property type="match status" value="1"/>
</dbReference>
<feature type="region of interest" description="Disordered" evidence="7">
    <location>
        <begin position="624"/>
        <end position="647"/>
    </location>
</feature>
<dbReference type="GO" id="GO:0004843">
    <property type="term" value="F:cysteine-type deubiquitinase activity"/>
    <property type="evidence" value="ECO:0007669"/>
    <property type="project" value="UniProtKB-EC"/>
</dbReference>
<dbReference type="EC" id="3.4.19.12" evidence="2"/>
<dbReference type="PROSITE" id="PS00973">
    <property type="entry name" value="USP_2"/>
    <property type="match status" value="1"/>
</dbReference>
<dbReference type="InterPro" id="IPR028889">
    <property type="entry name" value="USP"/>
</dbReference>
<dbReference type="InterPro" id="IPR018200">
    <property type="entry name" value="USP_CS"/>
</dbReference>
<dbReference type="CDD" id="cd02666">
    <property type="entry name" value="Peptidase_C19J"/>
    <property type="match status" value="1"/>
</dbReference>
<evidence type="ECO:0000256" key="3">
    <source>
        <dbReference type="ARBA" id="ARBA00022670"/>
    </source>
</evidence>
<dbReference type="PROSITE" id="PS50235">
    <property type="entry name" value="USP_3"/>
    <property type="match status" value="1"/>
</dbReference>
<dbReference type="InterPro" id="IPR038765">
    <property type="entry name" value="Papain-like_cys_pep_sf"/>
</dbReference>
<feature type="region of interest" description="Disordered" evidence="7">
    <location>
        <begin position="1"/>
        <end position="20"/>
    </location>
</feature>
<dbReference type="GO" id="GO:0043161">
    <property type="term" value="P:proteasome-mediated ubiquitin-dependent protein catabolic process"/>
    <property type="evidence" value="ECO:0007669"/>
    <property type="project" value="InterPro"/>
</dbReference>
<evidence type="ECO:0000256" key="4">
    <source>
        <dbReference type="ARBA" id="ARBA00022786"/>
    </source>
</evidence>
<sequence>MSTEIPKLPPRRVDSPTKGAAEGAALLTSTSLSPMALLVRLETNQKDHQHVFKRFIIESTDQDTLAEEEKLLETVNTEDFNPTPIAERATVAQYICQVCHAWLHVTHTNIPFENESKIQNQCPGAQYICHHYHLQGLDTFQCCGCEYTLATEMQDAVLPLVVLDRLQATRPKTRSFADLMQNKGDQTPTMTSTLTTALMYIKDLLNGTKRNINANNPHFLSRIGLSDGSQALLETIGFHMEDNYFIAPDIELGSFTEQRLKKIQKEIILVLETLRLELGSASVPYTAAEANMKVKTANMQELLGIIPSLENRYTSNSEYIVRAYASFGLTSGASDSLVAWTYNKLISETTMDPYDAMDALVTISNQSNSDVLRTLVACERSKGKIGWSEIGDAYAYFGITEDAADDRLLIGLYQVKLSDEPEEKTLHQDKLKIIAIARASSELIEFLKEEKGIASSSSNQSVEDMMGVPAHMVNSAQNTPVGLNNIGNTCYFNSVLQYYFTILPFRSAMIHNEQYVEDGFSEPKKIGGIEVDRSEVIRAKKFVELLKGLFIKLQETNEKAISPEYDLAYMALLNEKDDDTAAAEIIGEKVSASSSVQNVPLSFLEEETIEKDLISMDDETPIDTEMTETDTTDSDPIPIPKSSTTDEDKDLFDALNTELQTKGTNSSSSSIKMENEEVEFEFRRTSFTNEIAPPNSPPPSYHDIVPTTSEKMHFEEDIKEHIAEAPKAKERPSVDTMMFGKQQDVTECMGNVMYLVEAALKPLKTTEDGEQIDDMIRQVFYGKARQILSYYDNTTSKMIKKEMEEDFSHVIIDASEGKDLYDGLDEYFFADKVEEFQGGYEATREVTVKSFPPVLQILVQRVQFDRATANVYKSNAFIQFDKVIYLDRYVEDNFEQLRDRRTEVANWRTELEKSKKEVDKYKQFKNLNFPVPDLLEAARQVLSQVAIDETEEFRNKKQIALQVLAKEAEEKRQIIQSNIEKMQEFRSKIKDQYSDYKKLAYKLHAVFIHQGQANYGHYWIYILDHDENQWWKYNDSMVSKVNESEVYHDTTGSTANPYFLVYVDQNRVNEYVETIVKR</sequence>
<dbReference type="Pfam" id="PF13446">
    <property type="entry name" value="RPT"/>
    <property type="match status" value="2"/>
</dbReference>
<dbReference type="EMBL" id="JAEPRE010000160">
    <property type="protein sequence ID" value="KAG2231239.1"/>
    <property type="molecule type" value="Genomic_DNA"/>
</dbReference>
<dbReference type="InterPro" id="IPR036339">
    <property type="entry name" value="PUB-like_dom_sf"/>
</dbReference>
<evidence type="ECO:0000256" key="7">
    <source>
        <dbReference type="SAM" id="MobiDB-lite"/>
    </source>
</evidence>